<dbReference type="Pfam" id="PF00072">
    <property type="entry name" value="Response_reg"/>
    <property type="match status" value="2"/>
</dbReference>
<dbReference type="SMART" id="SM00448">
    <property type="entry name" value="REC"/>
    <property type="match status" value="2"/>
</dbReference>
<sequence>MVNQKIALVVDDEKEIVESVSDLLKKDLHYLVLSATEPEGAVDMAQNYLFDLLIIDLHMPRLDGFQVMELVRKKQPSVKVMVITGLLDAYKDRLKHVRVDKIIEKPFDPDGFIKDVLRVAGAVDWPDRAKASTNIPCAKILIVDDEQEQCECLRDFFQYDQPSEYTVEFTTKAEDGVRLVNEFEPDFLIFDIKMPYLKGDEMYQVIKKGNGHKPRVSIVVSAVTAPAIVEKMTLEGCVYIRKPFRIEPLLQLIRDKCLEFGLAKPV</sequence>
<name>A0A1G1L149_9BACT</name>
<organism evidence="4 5">
    <name type="scientific">Candidatus Danuiimicrobium aquiferis</name>
    <dbReference type="NCBI Taxonomy" id="1801832"/>
    <lineage>
        <taxon>Bacteria</taxon>
        <taxon>Pseudomonadati</taxon>
        <taxon>Candidatus Omnitrophota</taxon>
        <taxon>Candidatus Danuiimicrobium</taxon>
    </lineage>
</organism>
<evidence type="ECO:0000313" key="4">
    <source>
        <dbReference type="EMBL" id="OGW98880.1"/>
    </source>
</evidence>
<evidence type="ECO:0000259" key="3">
    <source>
        <dbReference type="PROSITE" id="PS50110"/>
    </source>
</evidence>
<accession>A0A1G1L149</accession>
<comment type="caution">
    <text evidence="4">The sequence shown here is derived from an EMBL/GenBank/DDBJ whole genome shotgun (WGS) entry which is preliminary data.</text>
</comment>
<dbReference type="SUPFAM" id="SSF52172">
    <property type="entry name" value="CheY-like"/>
    <property type="match status" value="2"/>
</dbReference>
<dbReference type="PROSITE" id="PS50110">
    <property type="entry name" value="RESPONSE_REGULATORY"/>
    <property type="match status" value="2"/>
</dbReference>
<dbReference type="InterPro" id="IPR001789">
    <property type="entry name" value="Sig_transdc_resp-reg_receiver"/>
</dbReference>
<dbReference type="AlphaFoldDB" id="A0A1G1L149"/>
<dbReference type="PANTHER" id="PTHR44591:SF3">
    <property type="entry name" value="RESPONSE REGULATORY DOMAIN-CONTAINING PROTEIN"/>
    <property type="match status" value="1"/>
</dbReference>
<reference evidence="4 5" key="1">
    <citation type="journal article" date="2016" name="Nat. Commun.">
        <title>Thousands of microbial genomes shed light on interconnected biogeochemical processes in an aquifer system.</title>
        <authorList>
            <person name="Anantharaman K."/>
            <person name="Brown C.T."/>
            <person name="Hug L.A."/>
            <person name="Sharon I."/>
            <person name="Castelle C.J."/>
            <person name="Probst A.J."/>
            <person name="Thomas B.C."/>
            <person name="Singh A."/>
            <person name="Wilkins M.J."/>
            <person name="Karaoz U."/>
            <person name="Brodie E.L."/>
            <person name="Williams K.H."/>
            <person name="Hubbard S.S."/>
            <person name="Banfield J.F."/>
        </authorList>
    </citation>
    <scope>NUCLEOTIDE SEQUENCE [LARGE SCALE GENOMIC DNA]</scope>
</reference>
<gene>
    <name evidence="4" type="ORF">A3G33_02345</name>
</gene>
<dbReference type="EMBL" id="MHFR01000022">
    <property type="protein sequence ID" value="OGW98880.1"/>
    <property type="molecule type" value="Genomic_DNA"/>
</dbReference>
<feature type="domain" description="Response regulatory" evidence="3">
    <location>
        <begin position="139"/>
        <end position="257"/>
    </location>
</feature>
<protein>
    <recommendedName>
        <fullName evidence="3">Response regulatory domain-containing protein</fullName>
    </recommendedName>
</protein>
<feature type="modified residue" description="4-aspartylphosphate" evidence="2">
    <location>
        <position position="191"/>
    </location>
</feature>
<evidence type="ECO:0000256" key="2">
    <source>
        <dbReference type="PROSITE-ProRule" id="PRU00169"/>
    </source>
</evidence>
<dbReference type="InterPro" id="IPR011006">
    <property type="entry name" value="CheY-like_superfamily"/>
</dbReference>
<dbReference type="Gene3D" id="3.40.50.2300">
    <property type="match status" value="2"/>
</dbReference>
<evidence type="ECO:0000313" key="5">
    <source>
        <dbReference type="Proteomes" id="UP000178187"/>
    </source>
</evidence>
<dbReference type="CDD" id="cd00156">
    <property type="entry name" value="REC"/>
    <property type="match status" value="1"/>
</dbReference>
<proteinExistence type="predicted"/>
<keyword evidence="1 2" id="KW-0597">Phosphoprotein</keyword>
<dbReference type="GO" id="GO:0000160">
    <property type="term" value="P:phosphorelay signal transduction system"/>
    <property type="evidence" value="ECO:0007669"/>
    <property type="project" value="InterPro"/>
</dbReference>
<dbReference type="InterPro" id="IPR050595">
    <property type="entry name" value="Bact_response_regulator"/>
</dbReference>
<dbReference type="PANTHER" id="PTHR44591">
    <property type="entry name" value="STRESS RESPONSE REGULATOR PROTEIN 1"/>
    <property type="match status" value="1"/>
</dbReference>
<feature type="domain" description="Response regulatory" evidence="3">
    <location>
        <begin position="6"/>
        <end position="120"/>
    </location>
</feature>
<dbReference type="Proteomes" id="UP000178187">
    <property type="component" value="Unassembled WGS sequence"/>
</dbReference>
<evidence type="ECO:0000256" key="1">
    <source>
        <dbReference type="ARBA" id="ARBA00022553"/>
    </source>
</evidence>
<feature type="modified residue" description="4-aspartylphosphate" evidence="2">
    <location>
        <position position="56"/>
    </location>
</feature>